<evidence type="ECO:0000256" key="4">
    <source>
        <dbReference type="SAM" id="Coils"/>
    </source>
</evidence>
<dbReference type="InterPro" id="IPR022691">
    <property type="entry name" value="Tscrpt_elong_fac_GreA/B_N"/>
</dbReference>
<dbReference type="Gene3D" id="3.10.50.30">
    <property type="entry name" value="Transcription elongation factor, GreA/GreB, C-terminal domain"/>
    <property type="match status" value="1"/>
</dbReference>
<dbReference type="EMBL" id="MHLW01000014">
    <property type="protein sequence ID" value="OGZ18145.1"/>
    <property type="molecule type" value="Genomic_DNA"/>
</dbReference>
<keyword evidence="2" id="KW-0805">Transcription regulation</keyword>
<proteinExistence type="inferred from homology"/>
<comment type="caution">
    <text evidence="7">The sequence shown here is derived from an EMBL/GenBank/DDBJ whole genome shotgun (WGS) entry which is preliminary data.</text>
</comment>
<dbReference type="PIRSF" id="PIRSF006092">
    <property type="entry name" value="GreA_GreB"/>
    <property type="match status" value="1"/>
</dbReference>
<dbReference type="PANTHER" id="PTHR30437:SF4">
    <property type="entry name" value="TRANSCRIPTION ELONGATION FACTOR GREA"/>
    <property type="match status" value="1"/>
</dbReference>
<reference evidence="7 8" key="1">
    <citation type="journal article" date="2016" name="Nat. Commun.">
        <title>Thousands of microbial genomes shed light on interconnected biogeochemical processes in an aquifer system.</title>
        <authorList>
            <person name="Anantharaman K."/>
            <person name="Brown C.T."/>
            <person name="Hug L.A."/>
            <person name="Sharon I."/>
            <person name="Castelle C.J."/>
            <person name="Probst A.J."/>
            <person name="Thomas B.C."/>
            <person name="Singh A."/>
            <person name="Wilkins M.J."/>
            <person name="Karaoz U."/>
            <person name="Brodie E.L."/>
            <person name="Williams K.H."/>
            <person name="Hubbard S.S."/>
            <person name="Banfield J.F."/>
        </authorList>
    </citation>
    <scope>NUCLEOTIDE SEQUENCE [LARGE SCALE GENOMIC DNA]</scope>
</reference>
<evidence type="ECO:0000259" key="6">
    <source>
        <dbReference type="Pfam" id="PF03449"/>
    </source>
</evidence>
<dbReference type="SUPFAM" id="SSF46557">
    <property type="entry name" value="GreA transcript cleavage protein, N-terminal domain"/>
    <property type="match status" value="1"/>
</dbReference>
<dbReference type="Pfam" id="PF01272">
    <property type="entry name" value="GreA_GreB"/>
    <property type="match status" value="1"/>
</dbReference>
<evidence type="ECO:0000259" key="5">
    <source>
        <dbReference type="Pfam" id="PF01272"/>
    </source>
</evidence>
<feature type="domain" description="Transcription elongation factor GreA/GreB C-terminal" evidence="5">
    <location>
        <begin position="85"/>
        <end position="155"/>
    </location>
</feature>
<dbReference type="Gene3D" id="1.10.287.180">
    <property type="entry name" value="Transcription elongation factor, GreA/GreB, N-terminal domain"/>
    <property type="match status" value="1"/>
</dbReference>
<organism evidence="7 8">
    <name type="scientific">Candidatus Nealsonbacteria bacterium RBG_13_37_56</name>
    <dbReference type="NCBI Taxonomy" id="1801661"/>
    <lineage>
        <taxon>Bacteria</taxon>
        <taxon>Candidatus Nealsoniibacteriota</taxon>
    </lineage>
</organism>
<dbReference type="GO" id="GO:0032784">
    <property type="term" value="P:regulation of DNA-templated transcription elongation"/>
    <property type="evidence" value="ECO:0007669"/>
    <property type="project" value="InterPro"/>
</dbReference>
<evidence type="ECO:0000256" key="2">
    <source>
        <dbReference type="ARBA" id="ARBA00023015"/>
    </source>
</evidence>
<feature type="coiled-coil region" evidence="4">
    <location>
        <begin position="49"/>
        <end position="76"/>
    </location>
</feature>
<comment type="similarity">
    <text evidence="1">Belongs to the GreA/GreB family.</text>
</comment>
<evidence type="ECO:0000313" key="8">
    <source>
        <dbReference type="Proteomes" id="UP000178893"/>
    </source>
</evidence>
<evidence type="ECO:0000256" key="1">
    <source>
        <dbReference type="ARBA" id="ARBA00008213"/>
    </source>
</evidence>
<dbReference type="InterPro" id="IPR036805">
    <property type="entry name" value="Tscrpt_elong_fac_GreA/B_N_sf"/>
</dbReference>
<evidence type="ECO:0000313" key="7">
    <source>
        <dbReference type="EMBL" id="OGZ18145.1"/>
    </source>
</evidence>
<dbReference type="Proteomes" id="UP000178893">
    <property type="component" value="Unassembled WGS sequence"/>
</dbReference>
<gene>
    <name evidence="7" type="ORF">A2V72_01855</name>
</gene>
<dbReference type="GO" id="GO:0006354">
    <property type="term" value="P:DNA-templated transcription elongation"/>
    <property type="evidence" value="ECO:0007669"/>
    <property type="project" value="TreeGrafter"/>
</dbReference>
<evidence type="ECO:0000256" key="3">
    <source>
        <dbReference type="ARBA" id="ARBA00023163"/>
    </source>
</evidence>
<dbReference type="SUPFAM" id="SSF54534">
    <property type="entry name" value="FKBP-like"/>
    <property type="match status" value="1"/>
</dbReference>
<dbReference type="GO" id="GO:0070063">
    <property type="term" value="F:RNA polymerase binding"/>
    <property type="evidence" value="ECO:0007669"/>
    <property type="project" value="InterPro"/>
</dbReference>
<sequence>MADPKKFYLTKKGLEDLKKEYETLKGLRSAKIKGESPKLWESEDLNPEYLSFQEDLEFLETRLAELENVLDNFSLIEKPSKDKLGVVDLGATVTVQVDGAKDEFVVVGTLEANPALGKISDESPVGHALLGSKVGDEIIVSSPVKTIYKIKKIKYG</sequence>
<dbReference type="PANTHER" id="PTHR30437">
    <property type="entry name" value="TRANSCRIPTION ELONGATION FACTOR GREA"/>
    <property type="match status" value="1"/>
</dbReference>
<dbReference type="PROSITE" id="PS00830">
    <property type="entry name" value="GREAB_2"/>
    <property type="match status" value="1"/>
</dbReference>
<dbReference type="InterPro" id="IPR036953">
    <property type="entry name" value="GreA/GreB_C_sf"/>
</dbReference>
<dbReference type="InterPro" id="IPR001437">
    <property type="entry name" value="Tscrpt_elong_fac_GreA/B_C"/>
</dbReference>
<name>A0A1G2DX10_9BACT</name>
<dbReference type="Pfam" id="PF03449">
    <property type="entry name" value="GreA_GreB_N"/>
    <property type="match status" value="1"/>
</dbReference>
<dbReference type="AlphaFoldDB" id="A0A1G2DX10"/>
<dbReference type="InterPro" id="IPR018151">
    <property type="entry name" value="TF_GreA/GreB_CS"/>
</dbReference>
<feature type="domain" description="Transcription elongation factor GreA/GreB N-terminal" evidence="6">
    <location>
        <begin position="8"/>
        <end position="73"/>
    </location>
</feature>
<dbReference type="InterPro" id="IPR023459">
    <property type="entry name" value="Tscrpt_elong_fac_GreA/B_fam"/>
</dbReference>
<evidence type="ECO:0008006" key="9">
    <source>
        <dbReference type="Google" id="ProtNLM"/>
    </source>
</evidence>
<accession>A0A1G2DX10</accession>
<keyword evidence="3" id="KW-0804">Transcription</keyword>
<protein>
    <recommendedName>
        <fullName evidence="9">Transcription elongation factor GreA</fullName>
    </recommendedName>
</protein>
<keyword evidence="4" id="KW-0175">Coiled coil</keyword>
<dbReference type="GO" id="GO:0003677">
    <property type="term" value="F:DNA binding"/>
    <property type="evidence" value="ECO:0007669"/>
    <property type="project" value="InterPro"/>
</dbReference>